<dbReference type="Proteomes" id="UP000179243">
    <property type="component" value="Unassembled WGS sequence"/>
</dbReference>
<gene>
    <name evidence="3" type="ORF">A2519_09865</name>
</gene>
<dbReference type="EMBL" id="MFYX01000088">
    <property type="protein sequence ID" value="OGK03531.1"/>
    <property type="molecule type" value="Genomic_DNA"/>
</dbReference>
<dbReference type="Pfam" id="PF19658">
    <property type="entry name" value="DUF6161"/>
    <property type="match status" value="1"/>
</dbReference>
<keyword evidence="1" id="KW-0472">Membrane</keyword>
<proteinExistence type="predicted"/>
<evidence type="ECO:0000259" key="2">
    <source>
        <dbReference type="Pfam" id="PF19658"/>
    </source>
</evidence>
<dbReference type="AlphaFoldDB" id="A0A1F7FA93"/>
<name>A0A1F7FA93_UNCRA</name>
<keyword evidence="1" id="KW-1133">Transmembrane helix</keyword>
<feature type="domain" description="DUF6161" evidence="2">
    <location>
        <begin position="206"/>
        <end position="407"/>
    </location>
</feature>
<dbReference type="InterPro" id="IPR046159">
    <property type="entry name" value="DUF6161"/>
</dbReference>
<sequence>MGQTKESFLETLSISIQGSYPPEAREKKGYKEIISFCDQELAFWTEPKHRPHPISGWISRLETIKRLVSETKQFIEKNDGEEQWKSYWGERFRQINQNKIEPSYVFSDQPIAVCLNKIGLQIDNSGFAQEIMNGAIYYFYSGKSNNITQVNFDRSKYNLIGFLYAYEFEHQGDSLILSRSSHETSALEQLRKEWQGRSEQVRKEFDALTKNQKEWASKASEQWESSQISTKKAADDSIADHKITFDKIFKQYTDELEGLTKAYKEKLALEAPVEYWRNRATTYETKGNVWLKRTIWATCIVLAIIGACLYLPPEAFKGSILDAEPITIRGIILLAMFISFSAYFIRLLVKMTLSSFHLKRDAEEREQLTLIYLALVKDGKLEKDDRNFVLQSLFSRAETGLLGEDSGPTMPVLERVVR</sequence>
<organism evidence="3 4">
    <name type="scientific">Candidatus Raymondbacteria bacterium RIFOXYD12_FULL_49_13</name>
    <dbReference type="NCBI Taxonomy" id="1817890"/>
    <lineage>
        <taxon>Bacteria</taxon>
        <taxon>Raymondiibacteriota</taxon>
    </lineage>
</organism>
<feature type="transmembrane region" description="Helical" evidence="1">
    <location>
        <begin position="327"/>
        <end position="349"/>
    </location>
</feature>
<evidence type="ECO:0000313" key="4">
    <source>
        <dbReference type="Proteomes" id="UP000179243"/>
    </source>
</evidence>
<evidence type="ECO:0000313" key="3">
    <source>
        <dbReference type="EMBL" id="OGK03531.1"/>
    </source>
</evidence>
<evidence type="ECO:0000256" key="1">
    <source>
        <dbReference type="SAM" id="Phobius"/>
    </source>
</evidence>
<protein>
    <recommendedName>
        <fullName evidence="2">DUF6161 domain-containing protein</fullName>
    </recommendedName>
</protein>
<feature type="transmembrane region" description="Helical" evidence="1">
    <location>
        <begin position="294"/>
        <end position="312"/>
    </location>
</feature>
<accession>A0A1F7FA93</accession>
<keyword evidence="1" id="KW-0812">Transmembrane</keyword>
<comment type="caution">
    <text evidence="3">The sequence shown here is derived from an EMBL/GenBank/DDBJ whole genome shotgun (WGS) entry which is preliminary data.</text>
</comment>
<reference evidence="3 4" key="1">
    <citation type="journal article" date="2016" name="Nat. Commun.">
        <title>Thousands of microbial genomes shed light on interconnected biogeochemical processes in an aquifer system.</title>
        <authorList>
            <person name="Anantharaman K."/>
            <person name="Brown C.T."/>
            <person name="Hug L.A."/>
            <person name="Sharon I."/>
            <person name="Castelle C.J."/>
            <person name="Probst A.J."/>
            <person name="Thomas B.C."/>
            <person name="Singh A."/>
            <person name="Wilkins M.J."/>
            <person name="Karaoz U."/>
            <person name="Brodie E.L."/>
            <person name="Williams K.H."/>
            <person name="Hubbard S.S."/>
            <person name="Banfield J.F."/>
        </authorList>
    </citation>
    <scope>NUCLEOTIDE SEQUENCE [LARGE SCALE GENOMIC DNA]</scope>
</reference>